<name>A0AB34JE06_PRYPA</name>
<dbReference type="GO" id="GO:0032922">
    <property type="term" value="P:circadian regulation of gene expression"/>
    <property type="evidence" value="ECO:0007669"/>
    <property type="project" value="TreeGrafter"/>
</dbReference>
<protein>
    <recommendedName>
        <fullName evidence="7">Photolyase/cryptochrome alpha/beta domain-containing protein</fullName>
    </recommendedName>
</protein>
<feature type="binding site" evidence="4">
    <location>
        <position position="337"/>
    </location>
    <ligand>
        <name>FAD</name>
        <dbReference type="ChEBI" id="CHEBI:57692"/>
    </ligand>
</feature>
<dbReference type="InterPro" id="IPR014729">
    <property type="entry name" value="Rossmann-like_a/b/a_fold"/>
</dbReference>
<evidence type="ECO:0000256" key="4">
    <source>
        <dbReference type="PIRSR" id="PIRSR602081-1"/>
    </source>
</evidence>
<dbReference type="Pfam" id="PF00875">
    <property type="entry name" value="DNA_photolyase"/>
    <property type="match status" value="1"/>
</dbReference>
<comment type="similarity">
    <text evidence="1">Belongs to the DNA photolyase class-1 family.</text>
</comment>
<dbReference type="GO" id="GO:0005634">
    <property type="term" value="C:nucleus"/>
    <property type="evidence" value="ECO:0007669"/>
    <property type="project" value="TreeGrafter"/>
</dbReference>
<dbReference type="Pfam" id="PF03441">
    <property type="entry name" value="FAD_binding_7"/>
    <property type="match status" value="1"/>
</dbReference>
<sequence>METPKKCPSARSPRTISSQQSSSKMMPRAAEGTAAAALAAVGSLLIIRARLRRKRDLRSIAWLQGSLRLRDNEVIRRAALSGAAGMLVVLACEKGLARTASDVFFREAAHALDVQLRRAGNRLTVLHVASHKEAIEKVAALADEIHADAVFVDASEARGADDALDLELALASRECAARVVAICDDALMLPLYLSVKALGRSYAGGKILRWTSYLRQAAAFKPKLPFPAPKQLPPPAVIKEEAAALVRQVQWSSLLTHWGEVSEAKAMVLARRAGEMGHGSASSDTLGEDSGDQRHRHAEPSHLSPYLRWGVISPRDCIACGVRQRHLLWREWSRVAWRLCLPLRQGELVLPMLDRLCVREAKGNGTHTADQPMAEWSEERAFRAWCVGRTGALVVDAGMRQLWVMGWMPRGVRLLAAACLIEGLGVDWRRGRDWFAQTLVDHDFAINELMWQNAGMVGIDPYYRGLKWEALTPAYESYVSEWLHITLSLPTELKPFDALPVPSIGEVRRLAHDRRHMLSDVYQLAGRVARCGVRVNANGDVLRVGREPLSCLRTTKQSSATEEEYSEASVHSFNAK</sequence>
<dbReference type="InterPro" id="IPR036155">
    <property type="entry name" value="Crypto/Photolyase_N_sf"/>
</dbReference>
<dbReference type="InterPro" id="IPR005101">
    <property type="entry name" value="Cryptochr/Photolyase_FAD-bd"/>
</dbReference>
<evidence type="ECO:0000313" key="9">
    <source>
        <dbReference type="Proteomes" id="UP001515480"/>
    </source>
</evidence>
<feature type="region of interest" description="Disordered" evidence="6">
    <location>
        <begin position="555"/>
        <end position="576"/>
    </location>
</feature>
<feature type="domain" description="Photolyase/cryptochrome alpha/beta" evidence="7">
    <location>
        <begin position="57"/>
        <end position="187"/>
    </location>
</feature>
<evidence type="ECO:0000256" key="5">
    <source>
        <dbReference type="PIRSR" id="PIRSR602081-2"/>
    </source>
</evidence>
<dbReference type="GO" id="GO:0003677">
    <property type="term" value="F:DNA binding"/>
    <property type="evidence" value="ECO:0007669"/>
    <property type="project" value="TreeGrafter"/>
</dbReference>
<dbReference type="GO" id="GO:0071949">
    <property type="term" value="F:FAD binding"/>
    <property type="evidence" value="ECO:0007669"/>
    <property type="project" value="TreeGrafter"/>
</dbReference>
<dbReference type="PANTHER" id="PTHR11455:SF9">
    <property type="entry name" value="CRYPTOCHROME CIRCADIAN CLOCK 5 ISOFORM X1"/>
    <property type="match status" value="1"/>
</dbReference>
<keyword evidence="2 4" id="KW-0285">Flavoprotein</keyword>
<dbReference type="Proteomes" id="UP001515480">
    <property type="component" value="Unassembled WGS sequence"/>
</dbReference>
<dbReference type="GO" id="GO:0005737">
    <property type="term" value="C:cytoplasm"/>
    <property type="evidence" value="ECO:0007669"/>
    <property type="project" value="TreeGrafter"/>
</dbReference>
<feature type="site" description="Electron transfer via tryptophanyl radical" evidence="5">
    <location>
        <position position="376"/>
    </location>
</feature>
<dbReference type="PANTHER" id="PTHR11455">
    <property type="entry name" value="CRYPTOCHROME"/>
    <property type="match status" value="1"/>
</dbReference>
<accession>A0AB34JE06</accession>
<dbReference type="GO" id="GO:0003904">
    <property type="term" value="F:deoxyribodipyrimidine photo-lyase activity"/>
    <property type="evidence" value="ECO:0007669"/>
    <property type="project" value="TreeGrafter"/>
</dbReference>
<dbReference type="Gene3D" id="1.10.579.10">
    <property type="entry name" value="DNA Cyclobutane Dipyrimidine Photolyase, subunit A, domain 3"/>
    <property type="match status" value="1"/>
</dbReference>
<dbReference type="Gene3D" id="1.25.40.80">
    <property type="match status" value="1"/>
</dbReference>
<dbReference type="InterPro" id="IPR006050">
    <property type="entry name" value="DNA_photolyase_N"/>
</dbReference>
<comment type="cofactor">
    <cofactor evidence="4">
        <name>FAD</name>
        <dbReference type="ChEBI" id="CHEBI:57692"/>
    </cofactor>
    <text evidence="4">Binds 1 FAD per subunit.</text>
</comment>
<evidence type="ECO:0000259" key="7">
    <source>
        <dbReference type="PROSITE" id="PS51645"/>
    </source>
</evidence>
<gene>
    <name evidence="8" type="ORF">AB1Y20_003418</name>
</gene>
<dbReference type="EMBL" id="JBGBPQ010000010">
    <property type="protein sequence ID" value="KAL1519158.1"/>
    <property type="molecule type" value="Genomic_DNA"/>
</dbReference>
<dbReference type="AlphaFoldDB" id="A0AB34JE06"/>
<keyword evidence="9" id="KW-1185">Reference proteome</keyword>
<evidence type="ECO:0000313" key="8">
    <source>
        <dbReference type="EMBL" id="KAL1519158.1"/>
    </source>
</evidence>
<organism evidence="8 9">
    <name type="scientific">Prymnesium parvum</name>
    <name type="common">Toxic golden alga</name>
    <dbReference type="NCBI Taxonomy" id="97485"/>
    <lineage>
        <taxon>Eukaryota</taxon>
        <taxon>Haptista</taxon>
        <taxon>Haptophyta</taxon>
        <taxon>Prymnesiophyceae</taxon>
        <taxon>Prymnesiales</taxon>
        <taxon>Prymnesiaceae</taxon>
        <taxon>Prymnesium</taxon>
    </lineage>
</organism>
<evidence type="ECO:0000256" key="2">
    <source>
        <dbReference type="ARBA" id="ARBA00022630"/>
    </source>
</evidence>
<feature type="binding site" evidence="4">
    <location>
        <begin position="441"/>
        <end position="443"/>
    </location>
    <ligand>
        <name>FAD</name>
        <dbReference type="ChEBI" id="CHEBI:57692"/>
    </ligand>
</feature>
<dbReference type="InterPro" id="IPR002081">
    <property type="entry name" value="Cryptochrome/DNA_photolyase_1"/>
</dbReference>
<feature type="site" description="Electron transfer via tryptophanyl radical" evidence="5">
    <location>
        <position position="428"/>
    </location>
</feature>
<dbReference type="InterPro" id="IPR036134">
    <property type="entry name" value="Crypto/Photolyase_FAD-like_sf"/>
</dbReference>
<evidence type="ECO:0000256" key="1">
    <source>
        <dbReference type="ARBA" id="ARBA00005862"/>
    </source>
</evidence>
<keyword evidence="3 4" id="KW-0274">FAD</keyword>
<dbReference type="GO" id="GO:0043153">
    <property type="term" value="P:entrainment of circadian clock by photoperiod"/>
    <property type="evidence" value="ECO:0007669"/>
    <property type="project" value="TreeGrafter"/>
</dbReference>
<feature type="region of interest" description="Disordered" evidence="6">
    <location>
        <begin position="1"/>
        <end position="29"/>
    </location>
</feature>
<evidence type="ECO:0000256" key="6">
    <source>
        <dbReference type="SAM" id="MobiDB-lite"/>
    </source>
</evidence>
<proteinExistence type="inferred from homology"/>
<dbReference type="SUPFAM" id="SSF52425">
    <property type="entry name" value="Cryptochrome/photolyase, N-terminal domain"/>
    <property type="match status" value="1"/>
</dbReference>
<dbReference type="SUPFAM" id="SSF48173">
    <property type="entry name" value="Cryptochrome/photolyase FAD-binding domain"/>
    <property type="match status" value="1"/>
</dbReference>
<evidence type="ECO:0000256" key="3">
    <source>
        <dbReference type="ARBA" id="ARBA00022827"/>
    </source>
</evidence>
<dbReference type="PROSITE" id="PS51645">
    <property type="entry name" value="PHR_CRY_ALPHA_BETA"/>
    <property type="match status" value="1"/>
</dbReference>
<feature type="region of interest" description="Disordered" evidence="6">
    <location>
        <begin position="277"/>
        <end position="299"/>
    </location>
</feature>
<feature type="compositionally biased region" description="Low complexity" evidence="6">
    <location>
        <begin position="17"/>
        <end position="29"/>
    </location>
</feature>
<dbReference type="Gene3D" id="3.40.50.620">
    <property type="entry name" value="HUPs"/>
    <property type="match status" value="1"/>
</dbReference>
<reference evidence="8 9" key="1">
    <citation type="journal article" date="2024" name="Science">
        <title>Giant polyketide synthase enzymes in the biosynthesis of giant marine polyether toxins.</title>
        <authorList>
            <person name="Fallon T.R."/>
            <person name="Shende V.V."/>
            <person name="Wierzbicki I.H."/>
            <person name="Pendleton A.L."/>
            <person name="Watervoot N.F."/>
            <person name="Auber R.P."/>
            <person name="Gonzalez D.J."/>
            <person name="Wisecaver J.H."/>
            <person name="Moore B.S."/>
        </authorList>
    </citation>
    <scope>NUCLEOTIDE SEQUENCE [LARGE SCALE GENOMIC DNA]</scope>
    <source>
        <strain evidence="8 9">12B1</strain>
    </source>
</reference>
<feature type="site" description="Electron transfer via tryptophanyl radical" evidence="5">
    <location>
        <position position="451"/>
    </location>
</feature>
<comment type="caution">
    <text evidence="8">The sequence shown here is derived from an EMBL/GenBank/DDBJ whole genome shotgun (WGS) entry which is preliminary data.</text>
</comment>